<protein>
    <submittedName>
        <fullName evidence="2">Uncharacterized protein</fullName>
    </submittedName>
</protein>
<evidence type="ECO:0000313" key="1">
    <source>
        <dbReference type="Proteomes" id="UP000887565"/>
    </source>
</evidence>
<dbReference type="AlphaFoldDB" id="A0A915LBJ8"/>
<dbReference type="WBParaSite" id="nRc.2.0.1.t48227-RA">
    <property type="protein sequence ID" value="nRc.2.0.1.t48227-RA"/>
    <property type="gene ID" value="nRc.2.0.1.g48227"/>
</dbReference>
<keyword evidence="1" id="KW-1185">Reference proteome</keyword>
<dbReference type="Proteomes" id="UP000887565">
    <property type="component" value="Unplaced"/>
</dbReference>
<evidence type="ECO:0000313" key="2">
    <source>
        <dbReference type="WBParaSite" id="nRc.2.0.1.t48227-RA"/>
    </source>
</evidence>
<reference evidence="2" key="1">
    <citation type="submission" date="2022-11" db="UniProtKB">
        <authorList>
            <consortium name="WormBaseParasite"/>
        </authorList>
    </citation>
    <scope>IDENTIFICATION</scope>
</reference>
<accession>A0A915LBJ8</accession>
<organism evidence="1 2">
    <name type="scientific">Romanomermis culicivorax</name>
    <name type="common">Nematode worm</name>
    <dbReference type="NCBI Taxonomy" id="13658"/>
    <lineage>
        <taxon>Eukaryota</taxon>
        <taxon>Metazoa</taxon>
        <taxon>Ecdysozoa</taxon>
        <taxon>Nematoda</taxon>
        <taxon>Enoplea</taxon>
        <taxon>Dorylaimia</taxon>
        <taxon>Mermithida</taxon>
        <taxon>Mermithoidea</taxon>
        <taxon>Mermithidae</taxon>
        <taxon>Romanomermis</taxon>
    </lineage>
</organism>
<name>A0A915LBJ8_ROMCU</name>
<proteinExistence type="predicted"/>
<sequence length="140" mass="16495">MPILRNKSNNYSTLFLCRRKNQHFPEAYLKSIDFRYVAMSSTYSQSFAHHPLTFRNPKQSFHLRFLTRLLFLQLAKISQINLQALVISVSPFCKRTTHSYARCLNPSTFSSKRFLDAYDITETQNTEQKYDKLFPKNTNA</sequence>